<dbReference type="Pfam" id="PF00364">
    <property type="entry name" value="Biotin_lipoyl"/>
    <property type="match status" value="1"/>
</dbReference>
<reference evidence="3 5" key="3">
    <citation type="submission" date="2019-04" db="EMBL/GenBank/DDBJ databases">
        <authorList>
            <person name="Seth-Smith MB H."/>
            <person name="Seth-Smith H."/>
        </authorList>
    </citation>
    <scope>NUCLEOTIDE SEQUENCE [LARGE SCALE GENOMIC DNA]</scope>
    <source>
        <strain evidence="3">USB-603019</strain>
    </source>
</reference>
<dbReference type="InterPro" id="IPR011053">
    <property type="entry name" value="Single_hybrid_motif"/>
</dbReference>
<feature type="domain" description="Lipoyl-binding" evidence="1">
    <location>
        <begin position="20"/>
        <end position="77"/>
    </location>
</feature>
<dbReference type="Gene3D" id="2.40.50.100">
    <property type="match status" value="1"/>
</dbReference>
<dbReference type="KEGG" id="cbq:AL705_01275"/>
<evidence type="ECO:0000313" key="3">
    <source>
        <dbReference type="EMBL" id="VHN99850.1"/>
    </source>
</evidence>
<dbReference type="STRING" id="1528099.AL705_01275"/>
<organism evidence="2 4">
    <name type="scientific">Lawsonella clevelandensis</name>
    <dbReference type="NCBI Taxonomy" id="1528099"/>
    <lineage>
        <taxon>Bacteria</taxon>
        <taxon>Bacillati</taxon>
        <taxon>Actinomycetota</taxon>
        <taxon>Actinomycetes</taxon>
        <taxon>Mycobacteriales</taxon>
        <taxon>Lawsonellaceae</taxon>
        <taxon>Lawsonella</taxon>
    </lineage>
</organism>
<accession>A0A0M5L0B6</accession>
<protein>
    <recommendedName>
        <fullName evidence="1">Lipoyl-binding domain-containing protein</fullName>
    </recommendedName>
</protein>
<sequence length="78" mass="8338">MTNNQKASQPQRIVAPLAGIWRRTVPQDSSVTEGDVVGYVEAIKLDAAVTAPAAGTIHYVLDEDFVDVDGGDDLAELR</sequence>
<dbReference type="Proteomes" id="UP000324288">
    <property type="component" value="Chromosome"/>
</dbReference>
<reference evidence="2" key="2">
    <citation type="journal article" date="2016" name="Int. J. Syst. Evol. Microbiol.">
        <title>Lawsonella clevelandensis gen. nov., sp. nov., a new member of the suborder Corynebacterineae isolated from human abscesses.</title>
        <authorList>
            <person name="Bell M.E."/>
            <person name="Bernard K.A."/>
            <person name="Harrington S.M."/>
            <person name="Patel N.B."/>
            <person name="Tucker T.A."/>
            <person name="Metcalfe M.G."/>
            <person name="McQuiston J.R."/>
        </authorList>
    </citation>
    <scope>NUCLEOTIDE SEQUENCE</scope>
    <source>
        <strain evidence="2">X1698</strain>
    </source>
</reference>
<dbReference type="RefSeq" id="WP_053961473.1">
    <property type="nucleotide sequence ID" value="NZ_CAJPTR010000013.1"/>
</dbReference>
<evidence type="ECO:0000313" key="2">
    <source>
        <dbReference type="EMBL" id="ALE18572.1"/>
    </source>
</evidence>
<evidence type="ECO:0000259" key="1">
    <source>
        <dbReference type="Pfam" id="PF00364"/>
    </source>
</evidence>
<dbReference type="Proteomes" id="UP000068137">
    <property type="component" value="Chromosome"/>
</dbReference>
<dbReference type="AlphaFoldDB" id="A0A0M5L0B6"/>
<evidence type="ECO:0000313" key="5">
    <source>
        <dbReference type="Proteomes" id="UP000324288"/>
    </source>
</evidence>
<dbReference type="SUPFAM" id="SSF51230">
    <property type="entry name" value="Single hybrid motif"/>
    <property type="match status" value="1"/>
</dbReference>
<proteinExistence type="predicted"/>
<evidence type="ECO:0000313" key="4">
    <source>
        <dbReference type="Proteomes" id="UP000068137"/>
    </source>
</evidence>
<dbReference type="EMBL" id="CP012390">
    <property type="protein sequence ID" value="ALE18572.1"/>
    <property type="molecule type" value="Genomic_DNA"/>
</dbReference>
<dbReference type="EMBL" id="LR584267">
    <property type="protein sequence ID" value="VHN99850.1"/>
    <property type="molecule type" value="Genomic_DNA"/>
</dbReference>
<dbReference type="GeneID" id="84894263"/>
<gene>
    <name evidence="2" type="ORF">AL705_01275</name>
    <name evidence="3" type="ORF">LC603019_00267</name>
</gene>
<dbReference type="InterPro" id="IPR000089">
    <property type="entry name" value="Biotin_lipoyl"/>
</dbReference>
<keyword evidence="5" id="KW-1185">Reference proteome</keyword>
<reference evidence="2 4" key="1">
    <citation type="journal article" date="2015" name="Genome Announc.">
        <title>Complete Genome Sequences for Two Strains of a Novel Fastidious, Partially Acid-Fast, Gram-Positive Corynebacterineae Bacterium, Derived from Human Clinical Samples.</title>
        <authorList>
            <person name="Nicholson A.C."/>
            <person name="Bell M."/>
            <person name="Humrighouse B.W."/>
            <person name="McQuiston J.R."/>
        </authorList>
    </citation>
    <scope>NUCLEOTIDE SEQUENCE [LARGE SCALE GENOMIC DNA]</scope>
    <source>
        <strain evidence="2 4">X1698</strain>
    </source>
</reference>
<name>A0A0M5L0B6_9ACTN</name>